<accession>A0ABM8REL8</accession>
<protein>
    <submittedName>
        <fullName evidence="1">Uncharacterized protein</fullName>
    </submittedName>
</protein>
<dbReference type="EMBL" id="CAJNBJ010000016">
    <property type="protein sequence ID" value="CAE6748397.1"/>
    <property type="molecule type" value="Genomic_DNA"/>
</dbReference>
<evidence type="ECO:0000313" key="1">
    <source>
        <dbReference type="EMBL" id="CAE6748397.1"/>
    </source>
</evidence>
<organism evidence="1 2">
    <name type="scientific">Nitrospira defluvii</name>
    <dbReference type="NCBI Taxonomy" id="330214"/>
    <lineage>
        <taxon>Bacteria</taxon>
        <taxon>Pseudomonadati</taxon>
        <taxon>Nitrospirota</taxon>
        <taxon>Nitrospiria</taxon>
        <taxon>Nitrospirales</taxon>
        <taxon>Nitrospiraceae</taxon>
        <taxon>Nitrospira</taxon>
    </lineage>
</organism>
<sequence length="76" mass="7814">MAADVAWAGAGTKLRSLVYTYSGAAGTAAPAFSSPYCPLFGLQGHPGCLPLLSQDRDLGVVLHGVVCRIVSYVVSC</sequence>
<reference evidence="1 2" key="1">
    <citation type="submission" date="2021-02" db="EMBL/GenBank/DDBJ databases">
        <authorList>
            <person name="Han P."/>
        </authorList>
    </citation>
    <scope>NUCLEOTIDE SEQUENCE [LARGE SCALE GENOMIC DNA]</scope>
    <source>
        <strain evidence="1">Candidatus Nitrospira sp. ZN2</strain>
    </source>
</reference>
<dbReference type="Proteomes" id="UP000675880">
    <property type="component" value="Unassembled WGS sequence"/>
</dbReference>
<proteinExistence type="predicted"/>
<name>A0ABM8REL8_9BACT</name>
<comment type="caution">
    <text evidence="1">The sequence shown here is derived from an EMBL/GenBank/DDBJ whole genome shotgun (WGS) entry which is preliminary data.</text>
</comment>
<gene>
    <name evidence="1" type="ORF">NSPZN2_30049</name>
</gene>
<keyword evidence="2" id="KW-1185">Reference proteome</keyword>
<evidence type="ECO:0000313" key="2">
    <source>
        <dbReference type="Proteomes" id="UP000675880"/>
    </source>
</evidence>